<organism evidence="1 2">
    <name type="scientific">Escherichia phage SUSP2</name>
    <dbReference type="NCBI Taxonomy" id="1718669"/>
    <lineage>
        <taxon>Viruses</taxon>
        <taxon>Duplodnaviria</taxon>
        <taxon>Heunggongvirae</taxon>
        <taxon>Uroviricota</taxon>
        <taxon>Caudoviricetes</taxon>
        <taxon>Andersonviridae</taxon>
        <taxon>Ounavirinae</taxon>
        <taxon>Mooglevirus</taxon>
        <taxon>Mooglevirus susp2</taxon>
        <taxon>Suspvirus SUSP2</taxon>
    </lineage>
</organism>
<reference evidence="1 2" key="1">
    <citation type="journal article" date="2017" name="MBio">
        <title>Novel 'Superspreader' Bacteriophages Promote Horizontal Gene Transfer by Transformation.</title>
        <authorList>
            <person name="Keen E.C."/>
            <person name="Bliskovsky V.V."/>
            <person name="Malagon F."/>
            <person name="Baker J.D."/>
            <person name="Prince J.S."/>
            <person name="Klaus J.S."/>
            <person name="Adhya S.L."/>
        </authorList>
    </citation>
    <scope>NUCLEOTIDE SEQUENCE [LARGE SCALE GENOMIC DNA]</scope>
</reference>
<proteinExistence type="predicted"/>
<sequence>MSKAKKLTIEDVKSGVELGVDKFDQPLRFGDIVMYTEDCKGRSDIKFGRVSGKHRGNFVISRMEDDPYENLAKLFDETKSYWYHNAMSKGSLTKVSHKFYELWQNKQIFSI</sequence>
<protein>
    <submittedName>
        <fullName evidence="1">Uncharacterized protein</fullName>
    </submittedName>
</protein>
<dbReference type="EMBL" id="KT454806">
    <property type="protein sequence ID" value="ALH47090.1"/>
    <property type="molecule type" value="Genomic_DNA"/>
</dbReference>
<evidence type="ECO:0000313" key="1">
    <source>
        <dbReference type="EMBL" id="ALH47090.1"/>
    </source>
</evidence>
<dbReference type="Proteomes" id="UP000202045">
    <property type="component" value="Segment"/>
</dbReference>
<dbReference type="KEGG" id="vg:26637512"/>
<dbReference type="GeneID" id="26637512"/>
<dbReference type="RefSeq" id="YP_009210965.1">
    <property type="nucleotide sequence ID" value="NC_028935.2"/>
</dbReference>
<dbReference type="OrthoDB" id="19765at10239"/>
<accession>A0A0N7GFM6</accession>
<name>A0A0N7GFM6_9CAUD</name>
<keyword evidence="2" id="KW-1185">Reference proteome</keyword>
<evidence type="ECO:0000313" key="2">
    <source>
        <dbReference type="Proteomes" id="UP000202045"/>
    </source>
</evidence>